<keyword evidence="1" id="KW-0812">Transmembrane</keyword>
<dbReference type="AlphaFoldDB" id="A0A0G0VDA6"/>
<name>A0A0G0VDA6_9BACT</name>
<keyword evidence="1" id="KW-1133">Transmembrane helix</keyword>
<feature type="transmembrane region" description="Helical" evidence="1">
    <location>
        <begin position="73"/>
        <end position="92"/>
    </location>
</feature>
<proteinExistence type="predicted"/>
<evidence type="ECO:0000256" key="1">
    <source>
        <dbReference type="SAM" id="Phobius"/>
    </source>
</evidence>
<feature type="transmembrane region" description="Helical" evidence="1">
    <location>
        <begin position="13"/>
        <end position="36"/>
    </location>
</feature>
<sequence>MWFLRDHYSPSEMLARTLFLSSLVSFVGFFLLDFFLPGFVSRFFSPNLFLFPVFMSGIWWAMAIRHTKNHRNWQMILSLFASLIATIVAWNMRNDFGEYVFFALLLAFVTPVVAVLVIWSSNEEGY</sequence>
<keyword evidence="1" id="KW-0472">Membrane</keyword>
<dbReference type="Proteomes" id="UP000034746">
    <property type="component" value="Unassembled WGS sequence"/>
</dbReference>
<protein>
    <submittedName>
        <fullName evidence="2">Uncharacterized protein</fullName>
    </submittedName>
</protein>
<accession>A0A0G0VDA6</accession>
<comment type="caution">
    <text evidence="2">The sequence shown here is derived from an EMBL/GenBank/DDBJ whole genome shotgun (WGS) entry which is preliminary data.</text>
</comment>
<feature type="transmembrane region" description="Helical" evidence="1">
    <location>
        <begin position="99"/>
        <end position="119"/>
    </location>
</feature>
<dbReference type="EMBL" id="LCAU01000011">
    <property type="protein sequence ID" value="KKR97621.1"/>
    <property type="molecule type" value="Genomic_DNA"/>
</dbReference>
<evidence type="ECO:0000313" key="2">
    <source>
        <dbReference type="EMBL" id="KKR97621.1"/>
    </source>
</evidence>
<gene>
    <name evidence="2" type="ORF">UU48_C0011G0013</name>
</gene>
<feature type="transmembrane region" description="Helical" evidence="1">
    <location>
        <begin position="48"/>
        <end position="67"/>
    </location>
</feature>
<evidence type="ECO:0000313" key="3">
    <source>
        <dbReference type="Proteomes" id="UP000034746"/>
    </source>
</evidence>
<reference evidence="2 3" key="1">
    <citation type="journal article" date="2015" name="Nature">
        <title>rRNA introns, odd ribosomes, and small enigmatic genomes across a large radiation of phyla.</title>
        <authorList>
            <person name="Brown C.T."/>
            <person name="Hug L.A."/>
            <person name="Thomas B.C."/>
            <person name="Sharon I."/>
            <person name="Castelle C.J."/>
            <person name="Singh A."/>
            <person name="Wilkins M.J."/>
            <person name="Williams K.H."/>
            <person name="Banfield J.F."/>
        </authorList>
    </citation>
    <scope>NUCLEOTIDE SEQUENCE [LARGE SCALE GENOMIC DNA]</scope>
</reference>
<organism evidence="2 3">
    <name type="scientific">Candidatus Uhrbacteria bacterium GW2011_GWF2_41_16</name>
    <dbReference type="NCBI Taxonomy" id="1618997"/>
    <lineage>
        <taxon>Bacteria</taxon>
        <taxon>Candidatus Uhriibacteriota</taxon>
    </lineage>
</organism>